<dbReference type="EMBL" id="QFQB01000156">
    <property type="protein sequence ID" value="PZQ43429.1"/>
    <property type="molecule type" value="Genomic_DNA"/>
</dbReference>
<evidence type="ECO:0000313" key="1">
    <source>
        <dbReference type="EMBL" id="PZQ43429.1"/>
    </source>
</evidence>
<proteinExistence type="predicted"/>
<sequence>MRPNIFKQVFQGSATPSLELIEITRDSRPELIATLVGRDAVHKTNNDSVENIQKHRLGGAAFNRTCFAVQSEGELHGAIYVHKQYTPIKTPADLCGNVRDILETKSTFMGDAQPTSFILYSITRLTQMKGAGDALIRQLHAHVSENYPNVFLSTLSPLRQPVETDKYCIDDHLITVHDWDERCVVDQKAFALSFLMMKMEGVQGVHMGKGAIIADIKLDGDSVGKHRIMVNYFYNSDAGILAENAAGFRAAKGGDILELASGELRQETQNILPQILNIPRP</sequence>
<comment type="caution">
    <text evidence="1">The sequence shown here is derived from an EMBL/GenBank/DDBJ whole genome shotgun (WGS) entry which is preliminary data.</text>
</comment>
<name>A0A2W5MTA5_9BACT</name>
<dbReference type="Proteomes" id="UP000249417">
    <property type="component" value="Unassembled WGS sequence"/>
</dbReference>
<evidence type="ECO:0000313" key="2">
    <source>
        <dbReference type="Proteomes" id="UP000249417"/>
    </source>
</evidence>
<gene>
    <name evidence="1" type="ORF">DI551_12190</name>
</gene>
<dbReference type="InterPro" id="IPR042303">
    <property type="entry name" value="Malonyl_CoA_deC_C_sf"/>
</dbReference>
<dbReference type="AlphaFoldDB" id="A0A2W5MTA5"/>
<reference evidence="1 2" key="1">
    <citation type="submission" date="2017-08" db="EMBL/GenBank/DDBJ databases">
        <title>Infants hospitalized years apart are colonized by the same room-sourced microbial strains.</title>
        <authorList>
            <person name="Brooks B."/>
            <person name="Olm M.R."/>
            <person name="Firek B.A."/>
            <person name="Baker R."/>
            <person name="Thomas B.C."/>
            <person name="Morowitz M.J."/>
            <person name="Banfield J.F."/>
        </authorList>
    </citation>
    <scope>NUCLEOTIDE SEQUENCE [LARGE SCALE GENOMIC DNA]</scope>
    <source>
        <strain evidence="1">S2_005_002_R2_29</strain>
    </source>
</reference>
<protein>
    <submittedName>
        <fullName evidence="1">Uncharacterized protein</fullName>
    </submittedName>
</protein>
<dbReference type="Gene3D" id="3.40.630.150">
    <property type="entry name" value="Malonyl-CoA decarboxylase, catalytic domain"/>
    <property type="match status" value="1"/>
</dbReference>
<accession>A0A2W5MTA5</accession>
<organism evidence="1 2">
    <name type="scientific">Micavibrio aeruginosavorus</name>
    <dbReference type="NCBI Taxonomy" id="349221"/>
    <lineage>
        <taxon>Bacteria</taxon>
        <taxon>Pseudomonadati</taxon>
        <taxon>Bdellovibrionota</taxon>
        <taxon>Bdellovibrionia</taxon>
        <taxon>Bdellovibrionales</taxon>
        <taxon>Pseudobdellovibrionaceae</taxon>
        <taxon>Micavibrio</taxon>
    </lineage>
</organism>